<reference evidence="2" key="1">
    <citation type="submission" date="2020-07" db="EMBL/GenBank/DDBJ databases">
        <title>The High-quality genome of the commercially important snow crab, Chionoecetes opilio.</title>
        <authorList>
            <person name="Jeong J.-H."/>
            <person name="Ryu S."/>
        </authorList>
    </citation>
    <scope>NUCLEOTIDE SEQUENCE</scope>
    <source>
        <strain evidence="2">MADBK_172401_WGS</strain>
        <tissue evidence="2">Digestive gland</tissue>
    </source>
</reference>
<keyword evidence="3" id="KW-1185">Reference proteome</keyword>
<proteinExistence type="predicted"/>
<feature type="compositionally biased region" description="Basic residues" evidence="1">
    <location>
        <begin position="217"/>
        <end position="237"/>
    </location>
</feature>
<dbReference type="Proteomes" id="UP000770661">
    <property type="component" value="Unassembled WGS sequence"/>
</dbReference>
<evidence type="ECO:0000313" key="2">
    <source>
        <dbReference type="EMBL" id="KAG0720606.1"/>
    </source>
</evidence>
<sequence length="273" mass="31116">MAVEEAKGGVEEMEVFMEEYSKCQVFLAAVFRAVREAVPEGVLRRLLAGYHSDTFHLGDVLWLGREEGDGMPLLHWAALHGNTAALRLILKPPQPTPPPPHLPLNTRFCVDEVRDPWRRTPLHYALGLQEGAALAAALMDAGCSEHTLDRHGREPLDFRDVRGSPALEALLGDLRDRGGAVGRAVGLHVESLHSVYRDPHPDPWDPEVLRAHQEHQRRQRFHQHQHHHHHHHHHHPAKFPTPPSSNFYWPLPRTVVEEEEEEKKRGWSVCKVM</sequence>
<organism evidence="2 3">
    <name type="scientific">Chionoecetes opilio</name>
    <name type="common">Atlantic snow crab</name>
    <name type="synonym">Cancer opilio</name>
    <dbReference type="NCBI Taxonomy" id="41210"/>
    <lineage>
        <taxon>Eukaryota</taxon>
        <taxon>Metazoa</taxon>
        <taxon>Ecdysozoa</taxon>
        <taxon>Arthropoda</taxon>
        <taxon>Crustacea</taxon>
        <taxon>Multicrustacea</taxon>
        <taxon>Malacostraca</taxon>
        <taxon>Eumalacostraca</taxon>
        <taxon>Eucarida</taxon>
        <taxon>Decapoda</taxon>
        <taxon>Pleocyemata</taxon>
        <taxon>Brachyura</taxon>
        <taxon>Eubrachyura</taxon>
        <taxon>Majoidea</taxon>
        <taxon>Majidae</taxon>
        <taxon>Chionoecetes</taxon>
    </lineage>
</organism>
<dbReference type="Gene3D" id="1.25.40.20">
    <property type="entry name" value="Ankyrin repeat-containing domain"/>
    <property type="match status" value="1"/>
</dbReference>
<evidence type="ECO:0000313" key="3">
    <source>
        <dbReference type="Proteomes" id="UP000770661"/>
    </source>
</evidence>
<gene>
    <name evidence="2" type="ORF">GWK47_048195</name>
</gene>
<dbReference type="AlphaFoldDB" id="A0A8J4YBA7"/>
<protein>
    <submittedName>
        <fullName evidence="2">Uncharacterized protein</fullName>
    </submittedName>
</protein>
<accession>A0A8J4YBA7</accession>
<comment type="caution">
    <text evidence="2">The sequence shown here is derived from an EMBL/GenBank/DDBJ whole genome shotgun (WGS) entry which is preliminary data.</text>
</comment>
<dbReference type="EMBL" id="JACEEZ010012600">
    <property type="protein sequence ID" value="KAG0720606.1"/>
    <property type="molecule type" value="Genomic_DNA"/>
</dbReference>
<dbReference type="OrthoDB" id="432281at2759"/>
<dbReference type="InterPro" id="IPR036770">
    <property type="entry name" value="Ankyrin_rpt-contain_sf"/>
</dbReference>
<evidence type="ECO:0000256" key="1">
    <source>
        <dbReference type="SAM" id="MobiDB-lite"/>
    </source>
</evidence>
<feature type="region of interest" description="Disordered" evidence="1">
    <location>
        <begin position="213"/>
        <end position="244"/>
    </location>
</feature>
<dbReference type="SUPFAM" id="SSF48403">
    <property type="entry name" value="Ankyrin repeat"/>
    <property type="match status" value="1"/>
</dbReference>
<name>A0A8J4YBA7_CHIOP</name>